<accession>A0A5B6TGW2</accession>
<dbReference type="SUPFAM" id="SSF53448">
    <property type="entry name" value="Nucleotide-diphospho-sugar transferases"/>
    <property type="match status" value="1"/>
</dbReference>
<dbReference type="InterPro" id="IPR029044">
    <property type="entry name" value="Nucleotide-diphossugar_trans"/>
</dbReference>
<dbReference type="Pfam" id="PF00535">
    <property type="entry name" value="Glycos_transf_2"/>
    <property type="match status" value="1"/>
</dbReference>
<dbReference type="InterPro" id="IPR001173">
    <property type="entry name" value="Glyco_trans_2-like"/>
</dbReference>
<gene>
    <name evidence="2" type="ORF">FOA19_15095</name>
</gene>
<evidence type="ECO:0000313" key="2">
    <source>
        <dbReference type="EMBL" id="KAA3438555.1"/>
    </source>
</evidence>
<dbReference type="PANTHER" id="PTHR22916:SF3">
    <property type="entry name" value="UDP-GLCNAC:BETAGAL BETA-1,3-N-ACETYLGLUCOSAMINYLTRANSFERASE-LIKE PROTEIN 1"/>
    <property type="match status" value="1"/>
</dbReference>
<evidence type="ECO:0000313" key="3">
    <source>
        <dbReference type="Proteomes" id="UP000324133"/>
    </source>
</evidence>
<feature type="domain" description="Glycosyltransferase 2-like" evidence="1">
    <location>
        <begin position="15"/>
        <end position="178"/>
    </location>
</feature>
<dbReference type="Proteomes" id="UP000324133">
    <property type="component" value="Unassembled WGS sequence"/>
</dbReference>
<dbReference type="EMBL" id="VKKY01000002">
    <property type="protein sequence ID" value="KAA3438555.1"/>
    <property type="molecule type" value="Genomic_DNA"/>
</dbReference>
<dbReference type="AlphaFoldDB" id="A0A5B6TGW2"/>
<comment type="caution">
    <text evidence="2">The sequence shown here is derived from an EMBL/GenBank/DDBJ whole genome shotgun (WGS) entry which is preliminary data.</text>
</comment>
<keyword evidence="3" id="KW-1185">Reference proteome</keyword>
<dbReference type="GO" id="GO:0016758">
    <property type="term" value="F:hexosyltransferase activity"/>
    <property type="evidence" value="ECO:0007669"/>
    <property type="project" value="UniProtKB-ARBA"/>
</dbReference>
<dbReference type="CDD" id="cd04196">
    <property type="entry name" value="GT_2_like_d"/>
    <property type="match status" value="1"/>
</dbReference>
<dbReference type="Gene3D" id="3.90.550.10">
    <property type="entry name" value="Spore Coat Polysaccharide Biosynthesis Protein SpsA, Chain A"/>
    <property type="match status" value="1"/>
</dbReference>
<organism evidence="2 3">
    <name type="scientific">Rufibacter hautae</name>
    <dbReference type="NCBI Taxonomy" id="2595005"/>
    <lineage>
        <taxon>Bacteria</taxon>
        <taxon>Pseudomonadati</taxon>
        <taxon>Bacteroidota</taxon>
        <taxon>Cytophagia</taxon>
        <taxon>Cytophagales</taxon>
        <taxon>Hymenobacteraceae</taxon>
        <taxon>Rufibacter</taxon>
    </lineage>
</organism>
<name>A0A5B6TGW2_9BACT</name>
<protein>
    <submittedName>
        <fullName evidence="2">Glycosyltransferase family 2 protein</fullName>
    </submittedName>
</protein>
<dbReference type="PANTHER" id="PTHR22916">
    <property type="entry name" value="GLYCOSYLTRANSFERASE"/>
    <property type="match status" value="1"/>
</dbReference>
<evidence type="ECO:0000259" key="1">
    <source>
        <dbReference type="Pfam" id="PF00535"/>
    </source>
</evidence>
<keyword evidence="2" id="KW-0808">Transferase</keyword>
<reference evidence="2 3" key="1">
    <citation type="submission" date="2019-07" db="EMBL/GenBank/DDBJ databases">
        <title>Rufibacter sp. nov., isolated from lake sediment.</title>
        <authorList>
            <person name="Qu J.-H."/>
        </authorList>
    </citation>
    <scope>NUCLEOTIDE SEQUENCE [LARGE SCALE GENOMIC DNA]</scope>
    <source>
        <strain evidence="2 3">NBS58-1</strain>
    </source>
</reference>
<sequence>MAVLPENPMAEPLVSVALATYNGEKYIREQLASIFAQTHQHLEVIIFDDGSTDGTLEILKEMAWNRHNLIIHANAPQAGVVQNFSRAIAAATGDYIALCDQDDVWLPGKIKETLTCLQELEKSSSKGTPALVFTDLKVVEENLKVIDASYWHHMGLNPEYNSLNRALVENVATGCTILLNKATKELALPIPKEALMHDVWLLLTASYFGQVKYLHEPTVLYRQHSYNAVGAQRKGLFRHLAFVLEKALKNNLQLLAGEIKQAEAFHLHHQNRLSLNPAHQRILEAFIALKEKGLLGRKRQLINYRFLRSSWKNNLSLLLRG</sequence>
<proteinExistence type="predicted"/>
<dbReference type="OrthoDB" id="9802649at2"/>